<keyword evidence="1" id="KW-0732">Signal</keyword>
<protein>
    <submittedName>
        <fullName evidence="3">Protein-disulfide reductase DsbD domain-containing protein</fullName>
    </submittedName>
</protein>
<dbReference type="EMBL" id="JBDNCH010000002">
    <property type="protein sequence ID" value="MEN9061483.1"/>
    <property type="molecule type" value="Genomic_DNA"/>
</dbReference>
<organism evidence="3 4">
    <name type="scientific">Ponticoccus litoralis</name>
    <dbReference type="NCBI Taxonomy" id="422297"/>
    <lineage>
        <taxon>Bacteria</taxon>
        <taxon>Pseudomonadati</taxon>
        <taxon>Pseudomonadota</taxon>
        <taxon>Alphaproteobacteria</taxon>
        <taxon>Rhodobacterales</taxon>
        <taxon>Roseobacteraceae</taxon>
        <taxon>Ponticoccus</taxon>
    </lineage>
</organism>
<evidence type="ECO:0000259" key="2">
    <source>
        <dbReference type="Pfam" id="PF11412"/>
    </source>
</evidence>
<evidence type="ECO:0000256" key="1">
    <source>
        <dbReference type="SAM" id="SignalP"/>
    </source>
</evidence>
<keyword evidence="4" id="KW-1185">Reference proteome</keyword>
<comment type="caution">
    <text evidence="3">The sequence shown here is derived from an EMBL/GenBank/DDBJ whole genome shotgun (WGS) entry which is preliminary data.</text>
</comment>
<feature type="chain" id="PRO_5043364957" evidence="1">
    <location>
        <begin position="24"/>
        <end position="269"/>
    </location>
</feature>
<evidence type="ECO:0000313" key="3">
    <source>
        <dbReference type="EMBL" id="MEN9061483.1"/>
    </source>
</evidence>
<accession>A0AAW9SKV0</accession>
<gene>
    <name evidence="3" type="ORF">ABFB10_10930</name>
</gene>
<feature type="domain" description="Thiol:disulfide interchange protein DsbD N-terminal" evidence="2">
    <location>
        <begin position="41"/>
        <end position="145"/>
    </location>
</feature>
<dbReference type="Pfam" id="PF11412">
    <property type="entry name" value="DsbD_N"/>
    <property type="match status" value="1"/>
</dbReference>
<name>A0AAW9SKV0_9RHOB</name>
<dbReference type="AlphaFoldDB" id="A0AAW9SKV0"/>
<evidence type="ECO:0000313" key="4">
    <source>
        <dbReference type="Proteomes" id="UP001428774"/>
    </source>
</evidence>
<feature type="signal peptide" evidence="1">
    <location>
        <begin position="1"/>
        <end position="23"/>
    </location>
</feature>
<dbReference type="InterPro" id="IPR028250">
    <property type="entry name" value="DsbDN"/>
</dbReference>
<dbReference type="RefSeq" id="WP_347166553.1">
    <property type="nucleotide sequence ID" value="NZ_JBDNCH010000002.1"/>
</dbReference>
<sequence>MTRLLTLFAMLLSLAAMTAPARAESYDNVVQAELRPGWRLPNGDHMAALHLRLAPGWKTYWRSPGEAGIPPEFQWRGTRNTRAITPQWPAPVVFWQSGMRSIGYKGELVLPLRVSLKDARGDARLGGVVDIGICKDVCMPHRVRVSVDLPAKATRPDPVIAAALANLPFSGAEAGVRGVSCRIAPAKKGVGLEVAIDMPRGTGREETVIETRDPALWVADPDTGWSGGRLVARTTVRHASGGAIALDRSALRITVLGGSMPVEIKGCAG</sequence>
<proteinExistence type="predicted"/>
<reference evidence="3 4" key="1">
    <citation type="submission" date="2024-05" db="EMBL/GenBank/DDBJ databases">
        <title>Genome sequence of Ponticoccus litoralis KCCM 90028.</title>
        <authorList>
            <person name="Kim J.M."/>
            <person name="Lee J.K."/>
            <person name="Choi B.J."/>
            <person name="Bayburt H."/>
            <person name="Baek J.H."/>
            <person name="Jeon C.O."/>
        </authorList>
    </citation>
    <scope>NUCLEOTIDE SEQUENCE [LARGE SCALE GENOMIC DNA]</scope>
    <source>
        <strain evidence="3 4">KCCM 90028</strain>
    </source>
</reference>
<dbReference type="Proteomes" id="UP001428774">
    <property type="component" value="Unassembled WGS sequence"/>
</dbReference>